<dbReference type="PRINTS" id="PR00614">
    <property type="entry name" value="NIHGNASESMLL"/>
</dbReference>
<dbReference type="SUPFAM" id="SSF56770">
    <property type="entry name" value="HydA/Nqo6-like"/>
    <property type="match status" value="1"/>
</dbReference>
<feature type="binding site" evidence="10">
    <location>
        <position position="255"/>
    </location>
    <ligand>
        <name>[4Fe-4S] cluster</name>
        <dbReference type="ChEBI" id="CHEBI:49883"/>
        <label>2</label>
    </ligand>
</feature>
<feature type="compositionally biased region" description="Basic and acidic residues" evidence="11">
    <location>
        <begin position="170"/>
        <end position="179"/>
    </location>
</feature>
<keyword evidence="6" id="KW-0732">Signal</keyword>
<evidence type="ECO:0000256" key="10">
    <source>
        <dbReference type="PIRSR" id="PIRSR000310-1"/>
    </source>
</evidence>
<dbReference type="PANTHER" id="PTHR30013">
    <property type="entry name" value="NIFE / NIFESE HYDROGENASE SMALL SUBUNIT FAMILY MEMBER"/>
    <property type="match status" value="1"/>
</dbReference>
<dbReference type="AlphaFoldDB" id="A0A1G7MQY9"/>
<feature type="binding site" evidence="10">
    <location>
        <position position="218"/>
    </location>
    <ligand>
        <name>[4Fe-4S] cluster</name>
        <dbReference type="ChEBI" id="CHEBI:49883"/>
        <label>1</label>
    </ligand>
</feature>
<dbReference type="InterPro" id="IPR027394">
    <property type="entry name" value="Cytochrome-c3_hydrogenase_C"/>
</dbReference>
<organism evidence="14 15">
    <name type="scientific">Halorientalis regularis</name>
    <dbReference type="NCBI Taxonomy" id="660518"/>
    <lineage>
        <taxon>Archaea</taxon>
        <taxon>Methanobacteriati</taxon>
        <taxon>Methanobacteriota</taxon>
        <taxon>Stenosarchaea group</taxon>
        <taxon>Halobacteria</taxon>
        <taxon>Halobacteriales</taxon>
        <taxon>Haloarculaceae</taxon>
        <taxon>Halorientalis</taxon>
    </lineage>
</organism>
<dbReference type="Pfam" id="PF14720">
    <property type="entry name" value="NiFe_hyd_SSU_C"/>
    <property type="match status" value="1"/>
</dbReference>
<evidence type="ECO:0000256" key="3">
    <source>
        <dbReference type="ARBA" id="ARBA00006605"/>
    </source>
</evidence>
<dbReference type="GO" id="GO:0009375">
    <property type="term" value="C:ferredoxin hydrogenase complex"/>
    <property type="evidence" value="ECO:0007669"/>
    <property type="project" value="InterPro"/>
</dbReference>
<gene>
    <name evidence="14" type="ORF">SAMN05216218_10832</name>
</gene>
<dbReference type="GO" id="GO:0008901">
    <property type="term" value="F:ferredoxin hydrogenase activity"/>
    <property type="evidence" value="ECO:0007669"/>
    <property type="project" value="InterPro"/>
</dbReference>
<keyword evidence="5 10" id="KW-0479">Metal-binding</keyword>
<reference evidence="15" key="1">
    <citation type="submission" date="2016-10" db="EMBL/GenBank/DDBJ databases">
        <authorList>
            <person name="Varghese N."/>
            <person name="Submissions S."/>
        </authorList>
    </citation>
    <scope>NUCLEOTIDE SEQUENCE [LARGE SCALE GENOMIC DNA]</scope>
    <source>
        <strain evidence="15">IBRC-M 10760</strain>
    </source>
</reference>
<keyword evidence="7" id="KW-0560">Oxidoreductase</keyword>
<feature type="domain" description="NADH:ubiquinone oxidoreductase-like 20kDa subunit" evidence="12">
    <location>
        <begin position="62"/>
        <end position="231"/>
    </location>
</feature>
<feature type="binding site" evidence="10">
    <location>
        <position position="284"/>
    </location>
    <ligand>
        <name>[4Fe-4S] cluster</name>
        <dbReference type="ChEBI" id="CHEBI:49883"/>
        <label>2</label>
    </ligand>
</feature>
<dbReference type="InterPro" id="IPR016160">
    <property type="entry name" value="Ald_DH_CS_CYS"/>
</dbReference>
<dbReference type="OrthoDB" id="37913at2157"/>
<dbReference type="GO" id="GO:0044569">
    <property type="term" value="C:[Ni-Fe] hydrogenase complex"/>
    <property type="evidence" value="ECO:0007669"/>
    <property type="project" value="TreeGrafter"/>
</dbReference>
<dbReference type="GO" id="GO:0009061">
    <property type="term" value="P:anaerobic respiration"/>
    <property type="evidence" value="ECO:0007669"/>
    <property type="project" value="TreeGrafter"/>
</dbReference>
<evidence type="ECO:0000256" key="11">
    <source>
        <dbReference type="SAM" id="MobiDB-lite"/>
    </source>
</evidence>
<evidence type="ECO:0000256" key="2">
    <source>
        <dbReference type="ARBA" id="ARBA00004196"/>
    </source>
</evidence>
<evidence type="ECO:0000256" key="4">
    <source>
        <dbReference type="ARBA" id="ARBA00022485"/>
    </source>
</evidence>
<evidence type="ECO:0000256" key="6">
    <source>
        <dbReference type="ARBA" id="ARBA00022729"/>
    </source>
</evidence>
<keyword evidence="15" id="KW-1185">Reference proteome</keyword>
<evidence type="ECO:0000256" key="9">
    <source>
        <dbReference type="ARBA" id="ARBA00023014"/>
    </source>
</evidence>
<feature type="binding site" evidence="10">
    <location>
        <position position="160"/>
    </location>
    <ligand>
        <name>[4Fe-4S] cluster</name>
        <dbReference type="ChEBI" id="CHEBI:49883"/>
        <label>1</label>
    </ligand>
</feature>
<dbReference type="Pfam" id="PF01058">
    <property type="entry name" value="Oxidored_q6"/>
    <property type="match status" value="1"/>
</dbReference>
<proteinExistence type="inferred from homology"/>
<dbReference type="InterPro" id="IPR001821">
    <property type="entry name" value="NiFe_hydrogenase_ssu"/>
</dbReference>
<dbReference type="GO" id="GO:0051538">
    <property type="term" value="F:3 iron, 4 sulfur cluster binding"/>
    <property type="evidence" value="ECO:0007669"/>
    <property type="project" value="UniProtKB-KW"/>
</dbReference>
<name>A0A1G7MQY9_9EURY</name>
<comment type="subcellular location">
    <subcellularLocation>
        <location evidence="2">Cell envelope</location>
    </subcellularLocation>
</comment>
<dbReference type="STRING" id="660518.SAMN05216218_10832"/>
<feature type="domain" description="Cytochrome-c3 hydrogenase C-terminal" evidence="13">
    <location>
        <begin position="250"/>
        <end position="328"/>
    </location>
</feature>
<evidence type="ECO:0000256" key="1">
    <source>
        <dbReference type="ARBA" id="ARBA00001966"/>
    </source>
</evidence>
<dbReference type="InterPro" id="IPR037024">
    <property type="entry name" value="NiFe_Hase_small_N_sf"/>
</dbReference>
<dbReference type="PANTHER" id="PTHR30013:SF5">
    <property type="entry name" value="HYDROGENASE SMALL SUBUNIT"/>
    <property type="match status" value="1"/>
</dbReference>
<feature type="binding site" evidence="10">
    <location>
        <position position="315"/>
    </location>
    <ligand>
        <name>[3Fe-4S] cluster</name>
        <dbReference type="ChEBI" id="CHEBI:21137"/>
    </ligand>
</feature>
<dbReference type="GO" id="GO:0009055">
    <property type="term" value="F:electron transfer activity"/>
    <property type="evidence" value="ECO:0007669"/>
    <property type="project" value="TreeGrafter"/>
</dbReference>
<keyword evidence="9 10" id="KW-0411">Iron-sulfur</keyword>
<dbReference type="EMBL" id="FNBK01000008">
    <property type="protein sequence ID" value="SDF64066.1"/>
    <property type="molecule type" value="Genomic_DNA"/>
</dbReference>
<evidence type="ECO:0000256" key="8">
    <source>
        <dbReference type="ARBA" id="ARBA00023004"/>
    </source>
</evidence>
<feature type="binding site" evidence="10">
    <location>
        <position position="62"/>
    </location>
    <ligand>
        <name>[4Fe-4S] cluster</name>
        <dbReference type="ChEBI" id="CHEBI:49883"/>
        <label>1</label>
    </ligand>
</feature>
<evidence type="ECO:0000256" key="5">
    <source>
        <dbReference type="ARBA" id="ARBA00022723"/>
    </source>
</evidence>
<keyword evidence="10" id="KW-0003">3Fe-4S</keyword>
<dbReference type="InterPro" id="IPR006137">
    <property type="entry name" value="NADH_UbQ_OxRdtase-like_20kDa"/>
</dbReference>
<dbReference type="PROSITE" id="PS00070">
    <property type="entry name" value="ALDEHYDE_DEHYDR_CYS"/>
    <property type="match status" value="1"/>
</dbReference>
<feature type="binding site" evidence="10">
    <location>
        <position position="312"/>
    </location>
    <ligand>
        <name>[3Fe-4S] cluster</name>
        <dbReference type="ChEBI" id="CHEBI:21137"/>
    </ligand>
</feature>
<comment type="cofactor">
    <cofactor evidence="1">
        <name>[4Fe-4S] cluster</name>
        <dbReference type="ChEBI" id="CHEBI:49883"/>
    </cofactor>
</comment>
<dbReference type="Gene3D" id="4.10.480.10">
    <property type="entry name" value="Cytochrome-c3 hydrogenase, C-terminal domain"/>
    <property type="match status" value="1"/>
</dbReference>
<comment type="similarity">
    <text evidence="3">Belongs to the [NiFe]/[NiFeSe] hydrogenase small subunit family.</text>
</comment>
<evidence type="ECO:0000259" key="13">
    <source>
        <dbReference type="Pfam" id="PF14720"/>
    </source>
</evidence>
<evidence type="ECO:0000313" key="14">
    <source>
        <dbReference type="EMBL" id="SDF64066.1"/>
    </source>
</evidence>
<evidence type="ECO:0000313" key="15">
    <source>
        <dbReference type="Proteomes" id="UP000199076"/>
    </source>
</evidence>
<protein>
    <submittedName>
        <fullName evidence="14">Hydrogenase small subunit</fullName>
    </submittedName>
</protein>
<dbReference type="GO" id="GO:0051539">
    <property type="term" value="F:4 iron, 4 sulfur cluster binding"/>
    <property type="evidence" value="ECO:0007669"/>
    <property type="project" value="UniProtKB-KW"/>
</dbReference>
<sequence>MSTERHRPVETARPTERPDFLELVREREAGAVVDERADAIRAALSTATRGGLDVVWIQGQSCTGCTVSLLQSEYPAIEGVLSEFREQSSFHTTLMSETGTDAMNAISTDPDVLVVEGAIPTEIPRAATLGTDERGKRKPVVDWVIELGERADVVLAVGTCAAYGGLPAAGRHDSRRGEVGTDPTGARGLQFDGEEPGGVFGPDFEAGSGLPVVNVPGCPAHPEHVLLTLATILNGHEPDLDALHRPLPLFGPLVHDDCELREQYEQGEFADDPGDDGCLYEAGCAGVHAYCDDSVRLRNGGTAICRDVGAPCIGCVEPAFWDRFTPFYEKREDRGDAGLDEPSIMRSDDDAPTWEMRAVSAVVACLCVLIAAPALPVAAALSALSRWLGDGEPISWRDSDLTEA</sequence>
<feature type="binding site" evidence="10">
    <location>
        <position position="65"/>
    </location>
    <ligand>
        <name>[4Fe-4S] cluster</name>
        <dbReference type="ChEBI" id="CHEBI:49883"/>
        <label>1</label>
    </ligand>
</feature>
<feature type="binding site" evidence="10">
    <location>
        <position position="278"/>
    </location>
    <ligand>
        <name>[4Fe-4S] cluster</name>
        <dbReference type="ChEBI" id="CHEBI:49883"/>
        <label>2</label>
    </ligand>
</feature>
<accession>A0A1G7MQY9</accession>
<dbReference type="PIRSF" id="PIRSF000310">
    <property type="entry name" value="NiFe_hyd_ssu"/>
    <property type="match status" value="1"/>
</dbReference>
<dbReference type="GO" id="GO:0046872">
    <property type="term" value="F:metal ion binding"/>
    <property type="evidence" value="ECO:0007669"/>
    <property type="project" value="UniProtKB-KW"/>
</dbReference>
<keyword evidence="4 10" id="KW-0004">4Fe-4S</keyword>
<evidence type="ECO:0000259" key="12">
    <source>
        <dbReference type="Pfam" id="PF01058"/>
    </source>
</evidence>
<evidence type="ECO:0000256" key="7">
    <source>
        <dbReference type="ARBA" id="ARBA00023002"/>
    </source>
</evidence>
<dbReference type="Proteomes" id="UP000199076">
    <property type="component" value="Unassembled WGS sequence"/>
</dbReference>
<keyword evidence="8 10" id="KW-0408">Iron</keyword>
<dbReference type="Gene3D" id="3.40.50.700">
    <property type="entry name" value="NADH:ubiquinone oxidoreductase-like, 20kDa subunit"/>
    <property type="match status" value="1"/>
</dbReference>
<feature type="region of interest" description="Disordered" evidence="11">
    <location>
        <begin position="170"/>
        <end position="203"/>
    </location>
</feature>
<dbReference type="RefSeq" id="WP_092692126.1">
    <property type="nucleotide sequence ID" value="NZ_FNBK01000008.1"/>
</dbReference>
<dbReference type="GO" id="GO:0016020">
    <property type="term" value="C:membrane"/>
    <property type="evidence" value="ECO:0007669"/>
    <property type="project" value="TreeGrafter"/>
</dbReference>
<feature type="binding site" evidence="10">
    <location>
        <position position="258"/>
    </location>
    <ligand>
        <name>[4Fe-4S] cluster</name>
        <dbReference type="ChEBI" id="CHEBI:49883"/>
        <label>2</label>
    </ligand>
</feature>
<dbReference type="InterPro" id="IPR037148">
    <property type="entry name" value="NiFe-Hase_small_C_sf"/>
</dbReference>